<dbReference type="AlphaFoldDB" id="A0A078AVI4"/>
<dbReference type="EMBL" id="CCKQ01014319">
    <property type="protein sequence ID" value="CDW86076.1"/>
    <property type="molecule type" value="Genomic_DNA"/>
</dbReference>
<proteinExistence type="predicted"/>
<reference evidence="1 2" key="1">
    <citation type="submission" date="2014-06" db="EMBL/GenBank/DDBJ databases">
        <authorList>
            <person name="Swart Estienne"/>
        </authorList>
    </citation>
    <scope>NUCLEOTIDE SEQUENCE [LARGE SCALE GENOMIC DNA]</scope>
    <source>
        <strain evidence="1 2">130c</strain>
    </source>
</reference>
<evidence type="ECO:0000313" key="2">
    <source>
        <dbReference type="Proteomes" id="UP000039865"/>
    </source>
</evidence>
<dbReference type="InParanoid" id="A0A078AVI4"/>
<evidence type="ECO:0000313" key="1">
    <source>
        <dbReference type="EMBL" id="CDW86076.1"/>
    </source>
</evidence>
<name>A0A078AVI4_STYLE</name>
<accession>A0A078AVI4</accession>
<organism evidence="1 2">
    <name type="scientific">Stylonychia lemnae</name>
    <name type="common">Ciliate</name>
    <dbReference type="NCBI Taxonomy" id="5949"/>
    <lineage>
        <taxon>Eukaryota</taxon>
        <taxon>Sar</taxon>
        <taxon>Alveolata</taxon>
        <taxon>Ciliophora</taxon>
        <taxon>Intramacronucleata</taxon>
        <taxon>Spirotrichea</taxon>
        <taxon>Stichotrichia</taxon>
        <taxon>Sporadotrichida</taxon>
        <taxon>Oxytrichidae</taxon>
        <taxon>Stylonychinae</taxon>
        <taxon>Stylonychia</taxon>
    </lineage>
</organism>
<gene>
    <name evidence="1" type="primary">Contig7117.g7606</name>
    <name evidence="1" type="ORF">STYLEM_15167</name>
</gene>
<keyword evidence="2" id="KW-1185">Reference proteome</keyword>
<dbReference type="Proteomes" id="UP000039865">
    <property type="component" value="Unassembled WGS sequence"/>
</dbReference>
<sequence>MSNNKKEQLLKSITNQNQSQQARSYTSSALASYTNIKANETHELPSIRNTSNTPGIGIKADKNLRASSVNAIQQQTSQTRPVLEKQKEIEQLFNKLVVRPHDNIISSDYMDKYNTKQMRLRNKLVNLSHLSSTNEYGSTTRKPQLKSACELEQLNNTQNHTTMNKSHHNTITAKSQIQSIWDIVTLHQVMQHQQEIKEAQIKKKQNKDMLKSSYDEQQKFIDHQRQMQIDEIDQDNQQLIRNIKDHKKFLRSKKQQKKQQMRMLYDHYTNHVNTRDNKIIQEYVINKKDDQIKVAQISNEYQVEKQEKKLLRRYLQEDVSNFNRTQHDKTLQNIQLKKQIDKDQDESQLRHHFKPFDTAQERYRNQIQRSLEKQEVIKQYTITSPLKIHSLAEKDRKDNLDQIINKNYEKGIAEFNKREDQKLLVMKKNLSEMRSEQYNQIRIKNLLLREEYDFSKMQEEQLLKVDKKIFKQQKLQDKLMRSSQKEKVKDELLKQMQEQERTFGVEDIDSKEFALNKNLIKTFKFGIQ</sequence>
<protein>
    <submittedName>
        <fullName evidence="1">Uncharacterized protein</fullName>
    </submittedName>
</protein>